<feature type="compositionally biased region" description="Acidic residues" evidence="7">
    <location>
        <begin position="369"/>
        <end position="378"/>
    </location>
</feature>
<keyword evidence="6" id="KW-0539">Nucleus</keyword>
<evidence type="ECO:0000256" key="5">
    <source>
        <dbReference type="ARBA" id="ARBA00022803"/>
    </source>
</evidence>
<dbReference type="InterPro" id="IPR011990">
    <property type="entry name" value="TPR-like_helical_dom_sf"/>
</dbReference>
<dbReference type="PANTHER" id="PTHR11242:SF2">
    <property type="entry name" value="ARYL-HYDROCARBON-INTERACTING PROTEIN-LIKE 1"/>
    <property type="match status" value="1"/>
</dbReference>
<name>A0A4W4HQG3_ELEEL</name>
<reference evidence="10" key="2">
    <citation type="journal article" date="2017" name="Sci. Adv.">
        <title>A tail of two voltages: Proteomic comparison of the three electric organs of the electric eel.</title>
        <authorList>
            <person name="Traeger L.L."/>
            <person name="Sabat G."/>
            <person name="Barrett-Wilt G.A."/>
            <person name="Wells G.B."/>
            <person name="Sussman M.R."/>
        </authorList>
    </citation>
    <scope>NUCLEOTIDE SEQUENCE [LARGE SCALE GENOMIC DNA]</scope>
</reference>
<dbReference type="Proteomes" id="UP000314983">
    <property type="component" value="Chromosome 15"/>
</dbReference>
<dbReference type="GO" id="GO:0003755">
    <property type="term" value="F:peptidyl-prolyl cis-trans isomerase activity"/>
    <property type="evidence" value="ECO:0007669"/>
    <property type="project" value="InterPro"/>
</dbReference>
<evidence type="ECO:0000256" key="1">
    <source>
        <dbReference type="ARBA" id="ARBA00004123"/>
    </source>
</evidence>
<reference evidence="9" key="4">
    <citation type="submission" date="2025-08" db="UniProtKB">
        <authorList>
            <consortium name="Ensembl"/>
        </authorList>
    </citation>
    <scope>IDENTIFICATION</scope>
</reference>
<evidence type="ECO:0000256" key="2">
    <source>
        <dbReference type="ARBA" id="ARBA00004496"/>
    </source>
</evidence>
<evidence type="ECO:0000256" key="4">
    <source>
        <dbReference type="ARBA" id="ARBA00022737"/>
    </source>
</evidence>
<dbReference type="SUPFAM" id="SSF54534">
    <property type="entry name" value="FKBP-like"/>
    <property type="match status" value="1"/>
</dbReference>
<keyword evidence="5" id="KW-0802">TPR repeat</keyword>
<comment type="subcellular location">
    <subcellularLocation>
        <location evidence="2">Cytoplasm</location>
    </subcellularLocation>
    <subcellularLocation>
        <location evidence="1">Nucleus</location>
    </subcellularLocation>
</comment>
<evidence type="ECO:0000259" key="8">
    <source>
        <dbReference type="Pfam" id="PF23322"/>
    </source>
</evidence>
<dbReference type="InterPro" id="IPR046357">
    <property type="entry name" value="PPIase_dom_sf"/>
</dbReference>
<keyword evidence="4" id="KW-0677">Repeat</keyword>
<dbReference type="Gene3D" id="1.25.40.10">
    <property type="entry name" value="Tetratricopeptide repeat domain"/>
    <property type="match status" value="1"/>
</dbReference>
<dbReference type="PANTHER" id="PTHR11242">
    <property type="entry name" value="ARYL HYDROCARBON RECEPTOR INTERACTING PROTEIN RELATED"/>
    <property type="match status" value="1"/>
</dbReference>
<proteinExistence type="predicted"/>
<gene>
    <name evidence="9" type="primary">AIPL1</name>
</gene>
<evidence type="ECO:0000313" key="10">
    <source>
        <dbReference type="Proteomes" id="UP000314983"/>
    </source>
</evidence>
<organism evidence="9 10">
    <name type="scientific">Electrophorus electricus</name>
    <name type="common">Electric eel</name>
    <name type="synonym">Gymnotus electricus</name>
    <dbReference type="NCBI Taxonomy" id="8005"/>
    <lineage>
        <taxon>Eukaryota</taxon>
        <taxon>Metazoa</taxon>
        <taxon>Chordata</taxon>
        <taxon>Craniata</taxon>
        <taxon>Vertebrata</taxon>
        <taxon>Euteleostomi</taxon>
        <taxon>Actinopterygii</taxon>
        <taxon>Neopterygii</taxon>
        <taxon>Teleostei</taxon>
        <taxon>Ostariophysi</taxon>
        <taxon>Gymnotiformes</taxon>
        <taxon>Gymnotoidei</taxon>
        <taxon>Gymnotidae</taxon>
        <taxon>Electrophorus</taxon>
    </lineage>
</organism>
<dbReference type="Gene3D" id="3.10.50.40">
    <property type="match status" value="1"/>
</dbReference>
<evidence type="ECO:0000256" key="6">
    <source>
        <dbReference type="ARBA" id="ARBA00023242"/>
    </source>
</evidence>
<feature type="compositionally biased region" description="Polar residues" evidence="7">
    <location>
        <begin position="338"/>
        <end position="353"/>
    </location>
</feature>
<keyword evidence="3" id="KW-0963">Cytoplasm</keyword>
<feature type="domain" description="AIP/AIPL N-terminal FKBP-type PPIase" evidence="8">
    <location>
        <begin position="30"/>
        <end position="88"/>
    </location>
</feature>
<reference evidence="9" key="3">
    <citation type="submission" date="2020-05" db="EMBL/GenBank/DDBJ databases">
        <title>Electrophorus electricus (electric eel) genome, fEleEle1, primary haplotype.</title>
        <authorList>
            <person name="Myers G."/>
            <person name="Meyer A."/>
            <person name="Fedrigo O."/>
            <person name="Formenti G."/>
            <person name="Rhie A."/>
            <person name="Tracey A."/>
            <person name="Sims Y."/>
            <person name="Jarvis E.D."/>
        </authorList>
    </citation>
    <scope>NUCLEOTIDE SEQUENCE [LARGE SCALE GENOMIC DNA]</scope>
</reference>
<dbReference type="FunFam" id="1.25.40.10:FF:000052">
    <property type="entry name" value="Aryl-hydrocarbon-interacting protein-like 1"/>
    <property type="match status" value="1"/>
</dbReference>
<reference evidence="9" key="5">
    <citation type="submission" date="2025-09" db="UniProtKB">
        <authorList>
            <consortium name="Ensembl"/>
        </authorList>
    </citation>
    <scope>IDENTIFICATION</scope>
</reference>
<evidence type="ECO:0000256" key="3">
    <source>
        <dbReference type="ARBA" id="ARBA00022490"/>
    </source>
</evidence>
<dbReference type="InterPro" id="IPR056277">
    <property type="entry name" value="PPIase_AIP"/>
</dbReference>
<dbReference type="Pfam" id="PF23322">
    <property type="entry name" value="PPIase_AIP"/>
    <property type="match status" value="1"/>
</dbReference>
<dbReference type="GO" id="GO:0005737">
    <property type="term" value="C:cytoplasm"/>
    <property type="evidence" value="ECO:0007669"/>
    <property type="project" value="UniProtKB-SubCell"/>
</dbReference>
<evidence type="ECO:0000313" key="9">
    <source>
        <dbReference type="Ensembl" id="ENSEEEP00000052636.2"/>
    </source>
</evidence>
<dbReference type="Ensembl" id="ENSEEET00000053203.2">
    <property type="protein sequence ID" value="ENSEEEP00000052636.2"/>
    <property type="gene ID" value="ENSEEEG00000024655.2"/>
</dbReference>
<dbReference type="InterPro" id="IPR039663">
    <property type="entry name" value="AIP/AIPL1/TTC9"/>
</dbReference>
<protein>
    <recommendedName>
        <fullName evidence="8">AIP/AIPL N-terminal FKBP-type PPIase domain-containing protein</fullName>
    </recommendedName>
</protein>
<sequence length="378" mass="43474">MENSLLHGTEGIKKNILYGGTNDIPKFITGSKVTFHFRTMLCNDDRTALDDSRKVGMPMELVIGNMFKLDVWETLLRSMRVGEVAEFWCDVIVQQPSEYERESWALSDEERLKAVPVRHDQGNKLYKQGRFEEATLKYKEAIFCIKNVQSKEKAWEAPWLKLEKMANTLTLNYCQCLLRMAEYYEVIEHTSDIVNQHPGLMKGFYLRGKAHMEVWNEAEARADFHRVLDLDPGMKKIVKKDLAVLAMRMDEKKEEDRLKYKGMFTTASAPKTPEQTMAGNMKAEESLEQAPADLEDPEQEAQQQSPEEEPQAQEILERENPEQASPPEETTEREIPTQKTPTPVTSEQTIQAQKNEEETRPQLITSEPESPDSDVEDP</sequence>
<dbReference type="GO" id="GO:0005634">
    <property type="term" value="C:nucleus"/>
    <property type="evidence" value="ECO:0007669"/>
    <property type="project" value="UniProtKB-SubCell"/>
</dbReference>
<dbReference type="SUPFAM" id="SSF48452">
    <property type="entry name" value="TPR-like"/>
    <property type="match status" value="1"/>
</dbReference>
<dbReference type="GeneTree" id="ENSGT00390000001289"/>
<dbReference type="AlphaFoldDB" id="A0A4W4HQG3"/>
<accession>A0A4W4HQG3</accession>
<reference evidence="10" key="1">
    <citation type="journal article" date="2014" name="Science">
        <title>Nonhuman genetics. Genomic basis for the convergent evolution of electric organs.</title>
        <authorList>
            <person name="Gallant J.R."/>
            <person name="Traeger L.L."/>
            <person name="Volkening J.D."/>
            <person name="Moffett H."/>
            <person name="Chen P.H."/>
            <person name="Novina C.D."/>
            <person name="Phillips G.N.Jr."/>
            <person name="Anand R."/>
            <person name="Wells G.B."/>
            <person name="Pinch M."/>
            <person name="Guth R."/>
            <person name="Unguez G.A."/>
            <person name="Albert J.S."/>
            <person name="Zakon H.H."/>
            <person name="Samanta M.P."/>
            <person name="Sussman M.R."/>
        </authorList>
    </citation>
    <scope>NUCLEOTIDE SEQUENCE [LARGE SCALE GENOMIC DNA]</scope>
</reference>
<evidence type="ECO:0000256" key="7">
    <source>
        <dbReference type="SAM" id="MobiDB-lite"/>
    </source>
</evidence>
<feature type="region of interest" description="Disordered" evidence="7">
    <location>
        <begin position="285"/>
        <end position="378"/>
    </location>
</feature>
<keyword evidence="10" id="KW-1185">Reference proteome</keyword>